<feature type="region of interest" description="Disordered" evidence="1">
    <location>
        <begin position="1"/>
        <end position="77"/>
    </location>
</feature>
<reference evidence="2 3" key="1">
    <citation type="submission" date="2015-07" db="EMBL/GenBank/DDBJ databases">
        <authorList>
            <person name="Ju K.-S."/>
            <person name="Doroghazi J.R."/>
            <person name="Metcalf W.W."/>
        </authorList>
    </citation>
    <scope>NUCLEOTIDE SEQUENCE [LARGE SCALE GENOMIC DNA]</scope>
    <source>
        <strain evidence="2 3">NRRL B-3589</strain>
    </source>
</reference>
<organism evidence="2 3">
    <name type="scientific">Streptomyces varsoviensis</name>
    <dbReference type="NCBI Taxonomy" id="67373"/>
    <lineage>
        <taxon>Bacteria</taxon>
        <taxon>Bacillati</taxon>
        <taxon>Actinomycetota</taxon>
        <taxon>Actinomycetes</taxon>
        <taxon>Kitasatosporales</taxon>
        <taxon>Streptomycetaceae</taxon>
        <taxon>Streptomyces</taxon>
    </lineage>
</organism>
<feature type="non-terminal residue" evidence="2">
    <location>
        <position position="77"/>
    </location>
</feature>
<accession>A0ABR5IWU0</accession>
<evidence type="ECO:0000256" key="1">
    <source>
        <dbReference type="SAM" id="MobiDB-lite"/>
    </source>
</evidence>
<keyword evidence="3" id="KW-1185">Reference proteome</keyword>
<feature type="compositionally biased region" description="Gly residues" evidence="1">
    <location>
        <begin position="40"/>
        <end position="49"/>
    </location>
</feature>
<sequence length="77" mass="6851">MGQTHGRAAEPDGGDSGDGGGAGAEVGAETGAGEARGPASGSGSGGTRTGSGAAIVNGVIGAPAPRATENGADDSAT</sequence>
<comment type="caution">
    <text evidence="2">The sequence shown here is derived from an EMBL/GenBank/DDBJ whole genome shotgun (WGS) entry which is preliminary data.</text>
</comment>
<feature type="compositionally biased region" description="Low complexity" evidence="1">
    <location>
        <begin position="25"/>
        <end position="39"/>
    </location>
</feature>
<proteinExistence type="predicted"/>
<dbReference type="EMBL" id="LGUT01003311">
    <property type="protein sequence ID" value="KOG85611.1"/>
    <property type="molecule type" value="Genomic_DNA"/>
</dbReference>
<feature type="compositionally biased region" description="Gly residues" evidence="1">
    <location>
        <begin position="14"/>
        <end position="24"/>
    </location>
</feature>
<protein>
    <submittedName>
        <fullName evidence="2">Uncharacterized protein</fullName>
    </submittedName>
</protein>
<evidence type="ECO:0000313" key="2">
    <source>
        <dbReference type="EMBL" id="KOG85611.1"/>
    </source>
</evidence>
<dbReference type="Proteomes" id="UP000037020">
    <property type="component" value="Unassembled WGS sequence"/>
</dbReference>
<name>A0ABR5IWU0_9ACTN</name>
<evidence type="ECO:0000313" key="3">
    <source>
        <dbReference type="Proteomes" id="UP000037020"/>
    </source>
</evidence>
<gene>
    <name evidence="2" type="ORF">ADK38_35690</name>
</gene>